<keyword evidence="1" id="KW-0732">Signal</keyword>
<sequence>MPLLALLFLLAFPVYSAYAGELTIDQQDSWSEGTFQNAGNVDTGLGIKIDPYGTWGALTWKTPDKTISAGSAFTSDGTYIYVLRGVGDVLFWRYSNTTDTWETLANAPKGAYYGSDIQYLNGYIYVLFGGYQNSYARYSIANNSWEMLKEYPDLAYQGASMTTDGTDIFAITGNNTQNFYKYTISTDSWTSLAGVPATLRNGADLEAINGYIYTPRGNNTNTFYRYNIAGNSWDTMANIPGTMNDDVDITDANGKIYVARQNNTADFYAYDIASNTWATLTSAPLVSRYAGVQYLESDGYVYFFRGNGDYRFWKYDIANNKFVGPSDAPATLSTGSDMVYVDGYVYTTRGTNTTTFYRYNTANGVWDTMAVAPGTFNDDTRGFAANGEIYFFRGINTTSFYKYTISSDTWSTLAVAPATVRYGAALAYSGGDFIYATRGNGTNTFWRYSISGDSWSTAVASLPTGIIAHYGATLLSDGTDIFFTGGLGIKRMFKYVIDSNTWTEVAQLPFSPFYGSDTSYNGDGKILALSGWYANNMWEYTIATNTWRKLKPFASIGPTEIGSWTGASIVSDLNGSFYVSRGGGRQEMLVYTSGDQEYESFGSWTSPVYDLTFVNSWGDVNVTSDTPVDSTISIQTRSSVDGVDWSDWEALSGGNMVSPARRYLQVKALLIASSDFSTTPVLEEVSLQYTSDISNPQDISTATGQSQEVGGVALVSTQEYSYVTPSFTWTASTDVDTSIEGYYVYFGTNSSANPVDDGSFQYGTTYTVSKGLEIGSNYLRIVAKDSVGNLSSAQNAFEYIYNGVAPIISVNVDSTNLNGTADNAQIGGDGVKLASKANGFWLQERLTYSPIGLGYGAKNVAYVSSTNKFYIAPGQNILQFYEYDIDSDIWTRLSDAPATIYYGGGAVAGPDGSIYVMRGNNSTDFWKYDISSNTWSTEIASAPLTVGYGGSMVYDGYQYIYILRGNNSDFFWRYDTFSDVWESLAKVDFGAPGAAVNNNAYVGASLTIDTANQLIYAIQGNSLSGYSVYNINTDSWTILDTTPSLPSYGAGLAYDGDGHVYYEGGNYNPYMYKYDVDSGEWTPVMSTPYGFYYGGGLHKVGDYIYGIRGGNSNNIFKYDIEKDSWLIPKRGIFSREFEGNALLTTSYGADILKGDGDNFYLMRGNYDDLFFRWNQKTGELVKLPNLPMGGYLGASLVYDSTANKIYYTGGQYDNGFFVYDVVNNTWTEEVADKVPLAVNAGSSMEYDGSRYIYLARASNTNTFYRFDTQGSSGSKWSTMAVAPSTLSYGSELLLKDDEIYTLRGNNVASNPFYKYSISGNSWGSVASFPSYSYNDGFLVDGNNGSFYGSRGGNTSEFYKYTVASDTWSTLPNIPAQIYNGGAAESNMDNAIYALSGAGTNTYQDALYTYIMETDHSGFNKEGIYESEIHDLGKVYKWANLVVNYDVENNTNVTIETSSSANGTTWSGWSEVSREVQTSNGYSYKINSIVQQYLKVRFTLYSGDGINTPVVNDYSINYYQDLDEPTNPQNEGLNAKEESGGQKNLNSHTWYNYSNPYFEWAPVGEILGASDGDNGSGVSGYYVYWGNDADGVPEEEGTLQEANSFTPSNLTNAQTYHLRLKTVDDAGNLSVEVWEPFVYKYNATAPSAPSGLTADPSGYTSTNDFAFSWNEVETNGAPVESYCYKTGATTGDYSIEQCIEETEVTSIPSYKIGTNTFSVRAKDVAGNFSSYANVTYFFVDYENAPAPPLNLRATPESSTQNSFGFTWDAPAVGTYYGSQSNLSYLYSVNALPTVYSTSATSLRYLNPGAYATLPGENIFYIVTKDEAGNVNYTNYTSVSFFANTVAPGLPLNLEIADVSVKNKLSWRLAVSWDAPEEAGSGIGGYQIYRSVDGENFFYHSFTSGESLVDSKLIQTTYYYKVKACDSTNNCGAFSEVVSLYPDGRYVEPAALIINPQVSNITPKKATVSWVTGRTADSRIAYGEEPGVYFEEEVSNSEQVVDHILTINNLSPGKKYYYIVKWTDEDGNMGVSEESSFETAPPPSIEEPIVKSVALNSALIEFKTKDTVKVKIYYGETSSFGGVLEVYTGTQESTHDVEISDIKDGTKYFFKINTFDIDGSEYEGETHSFETLPKPEVSEYKIYQVSGTSKTVLLVEWTSNTPVSSIVTYYPTSNPALAEDEVNVALKSGQHRMILLDLDPNTTYSIIVKGRDFIGNEASSGVINFQTASDTRPPKISDLEVNSEIIGSGQEATAQVMVSYKTDEDATAQVEYGEGTGTTYTQKTQEDGNLSGTHIVIISGLTPSKVYHFRAVSKDVEQNIGYSVDKVVVTNPTTANALDLAISNLTSIFSFLGKK</sequence>
<evidence type="ECO:0000313" key="4">
    <source>
        <dbReference type="Proteomes" id="UP000034140"/>
    </source>
</evidence>
<feature type="signal peptide" evidence="1">
    <location>
        <begin position="1"/>
        <end position="19"/>
    </location>
</feature>
<feature type="domain" description="Fibronectin type-III" evidence="2">
    <location>
        <begin position="1950"/>
        <end position="2040"/>
    </location>
</feature>
<dbReference type="Gene3D" id="2.60.40.380">
    <property type="entry name" value="Purple acid phosphatase-like, N-terminal"/>
    <property type="match status" value="1"/>
</dbReference>
<dbReference type="SUPFAM" id="SSF117281">
    <property type="entry name" value="Kelch motif"/>
    <property type="match status" value="2"/>
</dbReference>
<proteinExistence type="predicted"/>
<dbReference type="InterPro" id="IPR006652">
    <property type="entry name" value="Kelch_1"/>
</dbReference>
<dbReference type="EMBL" id="LBRE01000017">
    <property type="protein sequence ID" value="KKP92272.1"/>
    <property type="molecule type" value="Genomic_DNA"/>
</dbReference>
<dbReference type="PANTHER" id="PTHR45632">
    <property type="entry name" value="LD33804P"/>
    <property type="match status" value="1"/>
</dbReference>
<accession>A0A0G0GKY2</accession>
<dbReference type="InterPro" id="IPR036116">
    <property type="entry name" value="FN3_sf"/>
</dbReference>
<protein>
    <recommendedName>
        <fullName evidence="2">Fibronectin type-III domain-containing protein</fullName>
    </recommendedName>
</protein>
<comment type="caution">
    <text evidence="3">The sequence shown here is derived from an EMBL/GenBank/DDBJ whole genome shotgun (WGS) entry which is preliminary data.</text>
</comment>
<dbReference type="PROSITE" id="PS50853">
    <property type="entry name" value="FN3"/>
    <property type="match status" value="3"/>
</dbReference>
<dbReference type="InterPro" id="IPR037293">
    <property type="entry name" value="Gal_Oxidase_central_sf"/>
</dbReference>
<reference evidence="3 4" key="1">
    <citation type="journal article" date="2015" name="Nature">
        <title>rRNA introns, odd ribosomes, and small enigmatic genomes across a large radiation of phyla.</title>
        <authorList>
            <person name="Brown C.T."/>
            <person name="Hug L.A."/>
            <person name="Thomas B.C."/>
            <person name="Sharon I."/>
            <person name="Castelle C.J."/>
            <person name="Singh A."/>
            <person name="Wilkins M.J."/>
            <person name="Williams K.H."/>
            <person name="Banfield J.F."/>
        </authorList>
    </citation>
    <scope>NUCLEOTIDE SEQUENCE [LARGE SCALE GENOMIC DNA]</scope>
</reference>
<dbReference type="Proteomes" id="UP000034140">
    <property type="component" value="Unassembled WGS sequence"/>
</dbReference>
<dbReference type="Gene3D" id="2.130.10.80">
    <property type="entry name" value="Galactose oxidase/kelch, beta-propeller"/>
    <property type="match status" value="1"/>
</dbReference>
<dbReference type="InterPro" id="IPR013783">
    <property type="entry name" value="Ig-like_fold"/>
</dbReference>
<dbReference type="InterPro" id="IPR015915">
    <property type="entry name" value="Kelch-typ_b-propeller"/>
</dbReference>
<evidence type="ECO:0000259" key="2">
    <source>
        <dbReference type="PROSITE" id="PS50853"/>
    </source>
</evidence>
<gene>
    <name evidence="3" type="ORF">UR96_C0017G0004</name>
</gene>
<dbReference type="SUPFAM" id="SSF49265">
    <property type="entry name" value="Fibronectin type III"/>
    <property type="match status" value="4"/>
</dbReference>
<dbReference type="SMART" id="SM00612">
    <property type="entry name" value="Kelch"/>
    <property type="match status" value="6"/>
</dbReference>
<organism evidence="3 4">
    <name type="scientific">candidate division WS6 bacterium GW2011_GWC1_36_11</name>
    <dbReference type="NCBI Taxonomy" id="1619090"/>
    <lineage>
        <taxon>Bacteria</taxon>
        <taxon>Candidatus Dojkabacteria</taxon>
    </lineage>
</organism>
<dbReference type="Gene3D" id="2.120.10.80">
    <property type="entry name" value="Kelch-type beta propeller"/>
    <property type="match status" value="5"/>
</dbReference>
<dbReference type="InterPro" id="IPR003961">
    <property type="entry name" value="FN3_dom"/>
</dbReference>
<name>A0A0G0GKY2_9BACT</name>
<dbReference type="SMART" id="SM00060">
    <property type="entry name" value="FN3"/>
    <property type="match status" value="8"/>
</dbReference>
<evidence type="ECO:0000313" key="3">
    <source>
        <dbReference type="EMBL" id="KKP92272.1"/>
    </source>
</evidence>
<dbReference type="SUPFAM" id="SSF50965">
    <property type="entry name" value="Galactose oxidase, central domain"/>
    <property type="match status" value="3"/>
</dbReference>
<feature type="chain" id="PRO_5002532380" description="Fibronectin type-III domain-containing protein" evidence="1">
    <location>
        <begin position="20"/>
        <end position="2353"/>
    </location>
</feature>
<dbReference type="Gene3D" id="2.60.40.10">
    <property type="entry name" value="Immunoglobulins"/>
    <property type="match status" value="4"/>
</dbReference>
<evidence type="ECO:0000256" key="1">
    <source>
        <dbReference type="SAM" id="SignalP"/>
    </source>
</evidence>
<feature type="domain" description="Fibronectin type-III" evidence="2">
    <location>
        <begin position="2134"/>
        <end position="2228"/>
    </location>
</feature>
<dbReference type="InterPro" id="IPR011043">
    <property type="entry name" value="Gal_Oxase/kelch_b-propeller"/>
</dbReference>
<feature type="domain" description="Fibronectin type-III" evidence="2">
    <location>
        <begin position="1848"/>
        <end position="1943"/>
    </location>
</feature>